<accession>E1R848</accession>
<dbReference type="InterPro" id="IPR003593">
    <property type="entry name" value="AAA+_ATPase"/>
</dbReference>
<organism evidence="5 6">
    <name type="scientific">Sediminispirochaeta smaragdinae (strain DSM 11293 / JCM 15392 / SEBR 4228)</name>
    <name type="common">Spirochaeta smaragdinae</name>
    <dbReference type="NCBI Taxonomy" id="573413"/>
    <lineage>
        <taxon>Bacteria</taxon>
        <taxon>Pseudomonadati</taxon>
        <taxon>Spirochaetota</taxon>
        <taxon>Spirochaetia</taxon>
        <taxon>Spirochaetales</taxon>
        <taxon>Spirochaetaceae</taxon>
        <taxon>Sediminispirochaeta</taxon>
    </lineage>
</organism>
<dbReference type="SUPFAM" id="SSF52540">
    <property type="entry name" value="P-loop containing nucleoside triphosphate hydrolases"/>
    <property type="match status" value="1"/>
</dbReference>
<dbReference type="eggNOG" id="COG1116">
    <property type="taxonomic scope" value="Bacteria"/>
</dbReference>
<dbReference type="KEGG" id="ssm:Spirs_3817"/>
<evidence type="ECO:0000256" key="2">
    <source>
        <dbReference type="ARBA" id="ARBA00022741"/>
    </source>
</evidence>
<dbReference type="InterPro" id="IPR017871">
    <property type="entry name" value="ABC_transporter-like_CS"/>
</dbReference>
<evidence type="ECO:0000256" key="1">
    <source>
        <dbReference type="ARBA" id="ARBA00022448"/>
    </source>
</evidence>
<dbReference type="STRING" id="573413.Spirs_3817"/>
<dbReference type="Pfam" id="PF00005">
    <property type="entry name" value="ABC_tran"/>
    <property type="match status" value="1"/>
</dbReference>
<dbReference type="Gene3D" id="3.40.50.300">
    <property type="entry name" value="P-loop containing nucleotide triphosphate hydrolases"/>
    <property type="match status" value="1"/>
</dbReference>
<dbReference type="GO" id="GO:0016887">
    <property type="term" value="F:ATP hydrolysis activity"/>
    <property type="evidence" value="ECO:0007669"/>
    <property type="project" value="InterPro"/>
</dbReference>
<dbReference type="PANTHER" id="PTHR42788">
    <property type="entry name" value="TAURINE IMPORT ATP-BINDING PROTEIN-RELATED"/>
    <property type="match status" value="1"/>
</dbReference>
<dbReference type="HOGENOM" id="CLU_000604_1_22_12"/>
<dbReference type="Proteomes" id="UP000002318">
    <property type="component" value="Chromosome"/>
</dbReference>
<keyword evidence="1" id="KW-0813">Transport</keyword>
<feature type="domain" description="ABC transporter" evidence="4">
    <location>
        <begin position="5"/>
        <end position="234"/>
    </location>
</feature>
<evidence type="ECO:0000313" key="5">
    <source>
        <dbReference type="EMBL" id="ADK82903.1"/>
    </source>
</evidence>
<keyword evidence="2" id="KW-0547">Nucleotide-binding</keyword>
<keyword evidence="3" id="KW-0067">ATP-binding</keyword>
<dbReference type="InterPro" id="IPR050166">
    <property type="entry name" value="ABC_transporter_ATP-bind"/>
</dbReference>
<name>E1R848_SEDSS</name>
<dbReference type="SMART" id="SM00382">
    <property type="entry name" value="AAA"/>
    <property type="match status" value="1"/>
</dbReference>
<dbReference type="InterPro" id="IPR003439">
    <property type="entry name" value="ABC_transporter-like_ATP-bd"/>
</dbReference>
<sequence>MKQGLEFRDVSFSFGIPILDSCRFSLELGSLTVLLGPSGCGKSTLLRLASGFLRPASGTVLFGGLPVLSPGRSRFLIHQDVDQLFPWKSVLANTALPLMVGPNPLAGEEAEARAAKTLGMVGLAERKDDFPRQLSGGMKQRALLARALASDADLLLFDEPFVSLDAFSRETLQELLVELWHKSGKSILFVTHDIREAVRIAKTIIFMHPNPGDAQIEPLVPTGQPLRELETTEALTLMRELRRRFQPDRG</sequence>
<dbReference type="GO" id="GO:0005524">
    <property type="term" value="F:ATP binding"/>
    <property type="evidence" value="ECO:0007669"/>
    <property type="project" value="UniProtKB-KW"/>
</dbReference>
<evidence type="ECO:0000256" key="3">
    <source>
        <dbReference type="ARBA" id="ARBA00022840"/>
    </source>
</evidence>
<dbReference type="PANTHER" id="PTHR42788:SF10">
    <property type="entry name" value="ABC TRANSPORTER ATP-BINDING PROTEIN"/>
    <property type="match status" value="1"/>
</dbReference>
<dbReference type="InterPro" id="IPR027417">
    <property type="entry name" value="P-loop_NTPase"/>
</dbReference>
<dbReference type="AlphaFoldDB" id="E1R848"/>
<evidence type="ECO:0000259" key="4">
    <source>
        <dbReference type="PROSITE" id="PS50893"/>
    </source>
</evidence>
<dbReference type="PROSITE" id="PS00211">
    <property type="entry name" value="ABC_TRANSPORTER_1"/>
    <property type="match status" value="1"/>
</dbReference>
<reference evidence="5 6" key="1">
    <citation type="journal article" date="2010" name="Stand. Genomic Sci.">
        <title>Complete genome sequence of Spirochaeta smaragdinae type strain (SEBR 4228).</title>
        <authorList>
            <person name="Mavromatis K."/>
            <person name="Yasawong M."/>
            <person name="Chertkov O."/>
            <person name="Lapidus A."/>
            <person name="Lucas S."/>
            <person name="Nolan M."/>
            <person name="Del Rio T.G."/>
            <person name="Tice H."/>
            <person name="Cheng J.F."/>
            <person name="Pitluck S."/>
            <person name="Liolios K."/>
            <person name="Ivanova N."/>
            <person name="Tapia R."/>
            <person name="Han C."/>
            <person name="Bruce D."/>
            <person name="Goodwin L."/>
            <person name="Pati A."/>
            <person name="Chen A."/>
            <person name="Palaniappan K."/>
            <person name="Land M."/>
            <person name="Hauser L."/>
            <person name="Chang Y.J."/>
            <person name="Jeffries C.D."/>
            <person name="Detter J.C."/>
            <person name="Rohde M."/>
            <person name="Brambilla E."/>
            <person name="Spring S."/>
            <person name="Goker M."/>
            <person name="Sikorski J."/>
            <person name="Woyke T."/>
            <person name="Bristow J."/>
            <person name="Eisen J.A."/>
            <person name="Markowitz V."/>
            <person name="Hugenholtz P."/>
            <person name="Klenk H.P."/>
            <person name="Kyrpides N.C."/>
        </authorList>
    </citation>
    <scope>NUCLEOTIDE SEQUENCE [LARGE SCALE GENOMIC DNA]</scope>
    <source>
        <strain evidence="6">DSM 11293 / JCM 15392 / SEBR 4228</strain>
    </source>
</reference>
<proteinExistence type="predicted"/>
<dbReference type="PROSITE" id="PS50893">
    <property type="entry name" value="ABC_TRANSPORTER_2"/>
    <property type="match status" value="1"/>
</dbReference>
<keyword evidence="6" id="KW-1185">Reference proteome</keyword>
<evidence type="ECO:0000313" key="6">
    <source>
        <dbReference type="Proteomes" id="UP000002318"/>
    </source>
</evidence>
<dbReference type="EMBL" id="CP002116">
    <property type="protein sequence ID" value="ADK82903.1"/>
    <property type="molecule type" value="Genomic_DNA"/>
</dbReference>
<gene>
    <name evidence="5" type="ordered locus">Spirs_3817</name>
</gene>
<protein>
    <submittedName>
        <fullName evidence="5">ABC transporter related protein</fullName>
    </submittedName>
</protein>